<evidence type="ECO:0000313" key="3">
    <source>
        <dbReference type="Proteomes" id="UP000708208"/>
    </source>
</evidence>
<evidence type="ECO:0000313" key="2">
    <source>
        <dbReference type="EMBL" id="CAG7730377.1"/>
    </source>
</evidence>
<feature type="region of interest" description="Disordered" evidence="1">
    <location>
        <begin position="1"/>
        <end position="74"/>
    </location>
</feature>
<reference evidence="2" key="1">
    <citation type="submission" date="2021-06" db="EMBL/GenBank/DDBJ databases">
        <authorList>
            <person name="Hodson N. C."/>
            <person name="Mongue J. A."/>
            <person name="Jaron S. K."/>
        </authorList>
    </citation>
    <scope>NUCLEOTIDE SEQUENCE</scope>
</reference>
<dbReference type="Proteomes" id="UP000708208">
    <property type="component" value="Unassembled WGS sequence"/>
</dbReference>
<feature type="compositionally biased region" description="Basic and acidic residues" evidence="1">
    <location>
        <begin position="1"/>
        <end position="13"/>
    </location>
</feature>
<feature type="compositionally biased region" description="Polar residues" evidence="1">
    <location>
        <begin position="44"/>
        <end position="53"/>
    </location>
</feature>
<organism evidence="2 3">
    <name type="scientific">Allacma fusca</name>
    <dbReference type="NCBI Taxonomy" id="39272"/>
    <lineage>
        <taxon>Eukaryota</taxon>
        <taxon>Metazoa</taxon>
        <taxon>Ecdysozoa</taxon>
        <taxon>Arthropoda</taxon>
        <taxon>Hexapoda</taxon>
        <taxon>Collembola</taxon>
        <taxon>Symphypleona</taxon>
        <taxon>Sminthuridae</taxon>
        <taxon>Allacma</taxon>
    </lineage>
</organism>
<name>A0A8J2K1H0_9HEXA</name>
<feature type="compositionally biased region" description="Polar residues" evidence="1">
    <location>
        <begin position="14"/>
        <end position="33"/>
    </location>
</feature>
<proteinExistence type="predicted"/>
<sequence length="74" mass="7888">MSSKDKATLDNRSKQLNPNNPQSGPGRNAGSQGEKSKPDKDNRSNQLNPNNWRYQGGQGSSGSGSGKGNQESKK</sequence>
<feature type="compositionally biased region" description="Basic and acidic residues" evidence="1">
    <location>
        <begin position="34"/>
        <end position="43"/>
    </location>
</feature>
<feature type="compositionally biased region" description="Gly residues" evidence="1">
    <location>
        <begin position="56"/>
        <end position="67"/>
    </location>
</feature>
<comment type="caution">
    <text evidence="2">The sequence shown here is derived from an EMBL/GenBank/DDBJ whole genome shotgun (WGS) entry which is preliminary data.</text>
</comment>
<protein>
    <submittedName>
        <fullName evidence="2">Uncharacterized protein</fullName>
    </submittedName>
</protein>
<dbReference type="OrthoDB" id="8181851at2759"/>
<evidence type="ECO:0000256" key="1">
    <source>
        <dbReference type="SAM" id="MobiDB-lite"/>
    </source>
</evidence>
<gene>
    <name evidence="2" type="ORF">AFUS01_LOCUS19025</name>
</gene>
<accession>A0A8J2K1H0</accession>
<keyword evidence="3" id="KW-1185">Reference proteome</keyword>
<dbReference type="EMBL" id="CAJVCH010193154">
    <property type="protein sequence ID" value="CAG7730377.1"/>
    <property type="molecule type" value="Genomic_DNA"/>
</dbReference>
<dbReference type="AlphaFoldDB" id="A0A8J2K1H0"/>